<dbReference type="OrthoDB" id="5105088at2759"/>
<dbReference type="AlphaFoldDB" id="A0A3M2S804"/>
<organism evidence="1 2">
    <name type="scientific">Fusarium kuroshium</name>
    <dbReference type="NCBI Taxonomy" id="2010991"/>
    <lineage>
        <taxon>Eukaryota</taxon>
        <taxon>Fungi</taxon>
        <taxon>Dikarya</taxon>
        <taxon>Ascomycota</taxon>
        <taxon>Pezizomycotina</taxon>
        <taxon>Sordariomycetes</taxon>
        <taxon>Hypocreomycetidae</taxon>
        <taxon>Hypocreales</taxon>
        <taxon>Nectriaceae</taxon>
        <taxon>Fusarium</taxon>
        <taxon>Fusarium solani species complex</taxon>
    </lineage>
</organism>
<protein>
    <submittedName>
        <fullName evidence="1">Uncharacterized protein</fullName>
    </submittedName>
</protein>
<evidence type="ECO:0000313" key="1">
    <source>
        <dbReference type="EMBL" id="RMJ13711.1"/>
    </source>
</evidence>
<dbReference type="Proteomes" id="UP000277212">
    <property type="component" value="Unassembled WGS sequence"/>
</dbReference>
<proteinExistence type="predicted"/>
<keyword evidence="2" id="KW-1185">Reference proteome</keyword>
<name>A0A3M2S804_9HYPO</name>
<accession>A0A3M2S804</accession>
<reference evidence="1 2" key="1">
    <citation type="submission" date="2017-06" db="EMBL/GenBank/DDBJ databases">
        <title>Comparative genomic analysis of Ambrosia Fusariam Clade fungi.</title>
        <authorList>
            <person name="Stajich J.E."/>
            <person name="Carrillo J."/>
            <person name="Kijimoto T."/>
            <person name="Eskalen A."/>
            <person name="O'Donnell K."/>
            <person name="Kasson M."/>
        </authorList>
    </citation>
    <scope>NUCLEOTIDE SEQUENCE [LARGE SCALE GENOMIC DNA]</scope>
    <source>
        <strain evidence="1">UCR3666</strain>
    </source>
</reference>
<dbReference type="EMBL" id="NKUJ01000102">
    <property type="protein sequence ID" value="RMJ13711.1"/>
    <property type="molecule type" value="Genomic_DNA"/>
</dbReference>
<sequence>MIPREDGYVHGCVFCNTIDHDTIRCAKYTRDFDSQVRVLVTERGNMPPLKDGEWHEITQECIHRSLISFEDGFPWTPEFGKMVLKTPELLEKAREGIEYLAKRPVDPKTRSWATIEDTIEGGSGKFESKLMDIGWI</sequence>
<evidence type="ECO:0000313" key="2">
    <source>
        <dbReference type="Proteomes" id="UP000277212"/>
    </source>
</evidence>
<dbReference type="STRING" id="2010991.A0A3M2S804"/>
<gene>
    <name evidence="1" type="ORF">CDV36_006634</name>
</gene>
<comment type="caution">
    <text evidence="1">The sequence shown here is derived from an EMBL/GenBank/DDBJ whole genome shotgun (WGS) entry which is preliminary data.</text>
</comment>